<name>A0ABX2GJ74_9FIRM</name>
<sequence length="46" mass="5507">MDYFHPFTIVIITLEDGYYWADGLFMKSEDIVPVLEDYGIQFTERK</sequence>
<keyword evidence="2" id="KW-1185">Reference proteome</keyword>
<evidence type="ECO:0000313" key="2">
    <source>
        <dbReference type="Proteomes" id="UP000768180"/>
    </source>
</evidence>
<dbReference type="RefSeq" id="WP_173830359.1">
    <property type="nucleotide sequence ID" value="NZ_JAAITQ010000042.1"/>
</dbReference>
<evidence type="ECO:0000313" key="1">
    <source>
        <dbReference type="EMBL" id="NSE17688.1"/>
    </source>
</evidence>
<protein>
    <submittedName>
        <fullName evidence="1">Uncharacterized protein</fullName>
    </submittedName>
</protein>
<accession>A0ABX2GJ74</accession>
<comment type="caution">
    <text evidence="1">The sequence shown here is derived from an EMBL/GenBank/DDBJ whole genome shotgun (WGS) entry which is preliminary data.</text>
</comment>
<organism evidence="1 2">
    <name type="scientific">Fusicatenibacter saccharivorans</name>
    <dbReference type="NCBI Taxonomy" id="1150298"/>
    <lineage>
        <taxon>Bacteria</taxon>
        <taxon>Bacillati</taxon>
        <taxon>Bacillota</taxon>
        <taxon>Clostridia</taxon>
        <taxon>Lachnospirales</taxon>
        <taxon>Lachnospiraceae</taxon>
        <taxon>Fusicatenibacter</taxon>
    </lineage>
</organism>
<reference evidence="1 2" key="1">
    <citation type="journal article" date="2020" name="Cell Host Microbe">
        <title>Functional and Genomic Variation between Human-Derived Isolates of Lachnospiraceae Reveals Inter- and Intra-Species Diversity.</title>
        <authorList>
            <person name="Sorbara M.T."/>
            <person name="Littmann E.R."/>
            <person name="Fontana E."/>
            <person name="Moody T.U."/>
            <person name="Kohout C.E."/>
            <person name="Gjonbalaj M."/>
            <person name="Eaton V."/>
            <person name="Seok R."/>
            <person name="Leiner I.M."/>
            <person name="Pamer E.G."/>
        </authorList>
    </citation>
    <scope>NUCLEOTIDE SEQUENCE [LARGE SCALE GENOMIC DNA]</scope>
    <source>
        <strain evidence="1 2">MSK.14.54</strain>
    </source>
</reference>
<gene>
    <name evidence="1" type="ORF">G5B05_15115</name>
</gene>
<proteinExistence type="predicted"/>
<dbReference type="EMBL" id="JAAITQ010000042">
    <property type="protein sequence ID" value="NSE17688.1"/>
    <property type="molecule type" value="Genomic_DNA"/>
</dbReference>
<dbReference type="Proteomes" id="UP000768180">
    <property type="component" value="Unassembled WGS sequence"/>
</dbReference>